<evidence type="ECO:0000256" key="1">
    <source>
        <dbReference type="SAM" id="MobiDB-lite"/>
    </source>
</evidence>
<reference evidence="2 3" key="1">
    <citation type="submission" date="2016-07" db="EMBL/GenBank/DDBJ databases">
        <title>Pervasive Adenine N6-methylation of Active Genes in Fungi.</title>
        <authorList>
            <consortium name="DOE Joint Genome Institute"/>
            <person name="Mondo S.J."/>
            <person name="Dannebaum R.O."/>
            <person name="Kuo R.C."/>
            <person name="Labutti K."/>
            <person name="Haridas S."/>
            <person name="Kuo A."/>
            <person name="Salamov A."/>
            <person name="Ahrendt S.R."/>
            <person name="Lipzen A."/>
            <person name="Sullivan W."/>
            <person name="Andreopoulos W.B."/>
            <person name="Clum A."/>
            <person name="Lindquist E."/>
            <person name="Daum C."/>
            <person name="Ramamoorthy G.K."/>
            <person name="Gryganskyi A."/>
            <person name="Culley D."/>
            <person name="Magnuson J.K."/>
            <person name="James T.Y."/>
            <person name="O'Malley M.A."/>
            <person name="Stajich J.E."/>
            <person name="Spatafora J.W."/>
            <person name="Visel A."/>
            <person name="Grigoriev I.V."/>
        </authorList>
    </citation>
    <scope>NUCLEOTIDE SEQUENCE [LARGE SCALE GENOMIC DNA]</scope>
    <source>
        <strain evidence="2 3">JEL800</strain>
    </source>
</reference>
<comment type="caution">
    <text evidence="2">The sequence shown here is derived from an EMBL/GenBank/DDBJ whole genome shotgun (WGS) entry which is preliminary data.</text>
</comment>
<proteinExistence type="predicted"/>
<dbReference type="STRING" id="329046.A0A1Y2C8W6"/>
<feature type="region of interest" description="Disordered" evidence="1">
    <location>
        <begin position="416"/>
        <end position="460"/>
    </location>
</feature>
<feature type="compositionally biased region" description="Low complexity" evidence="1">
    <location>
        <begin position="317"/>
        <end position="350"/>
    </location>
</feature>
<keyword evidence="3" id="KW-1185">Reference proteome</keyword>
<feature type="compositionally biased region" description="Polar residues" evidence="1">
    <location>
        <begin position="221"/>
        <end position="230"/>
    </location>
</feature>
<sequence length="460" mass="48235">MSSNFLAALSTFDDIGATLNNDRETSDLMSGDALLEALAKKEAAESEAAAIAGDSLSAAIGKDLGVAFDTGIGSSTSVTTTSYTNSVTTGITTPTTSGSQPRGIPSAATYASSITGSPVSPADPTSPHKDSKLFGFLAHAQRRQSNASDVSFNAPGSVLLRSFSRKSPAPTASDPVKETPPPVPAISLTPSLRKPPSLFRSKSKDEVRISSESIDPIRITASPTPTPQHTISERMESVTTAFSSFVNKVRPQRTESLNPPQTPTPSSTTTTTTTTPSPAQTAASKTIDTVSTAFSSFVNKVRPQRSESLQPPPTPTPQQQDTTTTTTTSPTTQTTSPSLPRSSSRAATLLRSHKDLPVPPSDLTLDEIDETLDKLRSPSLKRKITRKKSTASMKSVASSAAVVVPSLGEVALDMFRQASMKRPGPRSKSGREGDDGGEGGDVEGGVSWWMSPGTVEKDKK</sequence>
<feature type="region of interest" description="Disordered" evidence="1">
    <location>
        <begin position="301"/>
        <end position="364"/>
    </location>
</feature>
<evidence type="ECO:0000313" key="2">
    <source>
        <dbReference type="EMBL" id="ORY43472.1"/>
    </source>
</evidence>
<gene>
    <name evidence="2" type="ORF">BCR33DRAFT_717676</name>
</gene>
<protein>
    <submittedName>
        <fullName evidence="2">Uncharacterized protein</fullName>
    </submittedName>
</protein>
<feature type="region of interest" description="Disordered" evidence="1">
    <location>
        <begin position="249"/>
        <end position="286"/>
    </location>
</feature>
<name>A0A1Y2C8W6_9FUNG</name>
<dbReference type="AlphaFoldDB" id="A0A1Y2C8W6"/>
<accession>A0A1Y2C8W6</accession>
<organism evidence="2 3">
    <name type="scientific">Rhizoclosmatium globosum</name>
    <dbReference type="NCBI Taxonomy" id="329046"/>
    <lineage>
        <taxon>Eukaryota</taxon>
        <taxon>Fungi</taxon>
        <taxon>Fungi incertae sedis</taxon>
        <taxon>Chytridiomycota</taxon>
        <taxon>Chytridiomycota incertae sedis</taxon>
        <taxon>Chytridiomycetes</taxon>
        <taxon>Chytridiales</taxon>
        <taxon>Chytriomycetaceae</taxon>
        <taxon>Rhizoclosmatium</taxon>
    </lineage>
</organism>
<dbReference type="Proteomes" id="UP000193642">
    <property type="component" value="Unassembled WGS sequence"/>
</dbReference>
<dbReference type="EMBL" id="MCGO01000025">
    <property type="protein sequence ID" value="ORY43472.1"/>
    <property type="molecule type" value="Genomic_DNA"/>
</dbReference>
<feature type="compositionally biased region" description="Low complexity" evidence="1">
    <location>
        <begin position="264"/>
        <end position="284"/>
    </location>
</feature>
<feature type="region of interest" description="Disordered" evidence="1">
    <location>
        <begin position="165"/>
        <end position="231"/>
    </location>
</feature>
<evidence type="ECO:0000313" key="3">
    <source>
        <dbReference type="Proteomes" id="UP000193642"/>
    </source>
</evidence>